<comment type="caution">
    <text evidence="2">The sequence shown here is derived from an EMBL/GenBank/DDBJ whole genome shotgun (WGS) entry which is preliminary data.</text>
</comment>
<proteinExistence type="predicted"/>
<dbReference type="EMBL" id="MGAF01000056">
    <property type="protein sequence ID" value="OGK39169.1"/>
    <property type="molecule type" value="Genomic_DNA"/>
</dbReference>
<keyword evidence="1" id="KW-1133">Transmembrane helix</keyword>
<dbReference type="Pfam" id="PF08309">
    <property type="entry name" value="LVIVD"/>
    <property type="match status" value="1"/>
</dbReference>
<dbReference type="Proteomes" id="UP000179270">
    <property type="component" value="Unassembled WGS sequence"/>
</dbReference>
<keyword evidence="1" id="KW-0472">Membrane</keyword>
<evidence type="ECO:0000256" key="1">
    <source>
        <dbReference type="SAM" id="Phobius"/>
    </source>
</evidence>
<dbReference type="AlphaFoldDB" id="A0A1F7I718"/>
<protein>
    <submittedName>
        <fullName evidence="2">Uncharacterized protein</fullName>
    </submittedName>
</protein>
<sequence>MFIDMKKGQSLVELLVAIGLTSILLPALITGLINSREGKPQLAQRVKAVSLMRETQEAVRSMRNRDWSNIAVNGTYHPLIWNNMWASESGLITLDGFTRSYTVSSVNRNAAGALVPTPTGTLDPSTKKIDVIISWTQPYTSSIDSTIYLTRWRDNLPYEETTEDQFNAGTKTGTVVRSSAPQPIPTPGDGEIILGSGGHSDWCNASLNENTQELPKNGVGKAISAIPGVSDGLPNQAAAVTGENSSGVSFANVLIGDDPPSPSIEATFDGYKTNGVFTEQDYAYITTDSNGKQGVIINLNSISGGKYLAAGYLDLGSASANGVSIFVLNDKAYLTGTNGKLYKFTLPIDRSGTFLPDSNVVLPGVGNKIIVKDNYAYIAINNTSTQIQIVDISSMTLKGTINVGNSRNGIDVTVNDTATRAYLATAVNIDSNQKEFFAINISNKDSLTSVGNFDTGAMDPKGTALIPGSLAVLVGHGGIEYQVVRLDNDNLQACGSGVDANININGVASVKEADNDAYSYIISDSDPEFRIVEGGPGGGYSNQGIFESQTFNPGYQTADNRFEANFSQPSGSTIQFQVALANQVAGSCPGTYTFVGQDGTSSTWFPLTPTPGLTSYSTPFPFGTYGANYSNPGQCFRYKVNMSTTDTNQTPVLYDFTINYSP</sequence>
<feature type="transmembrane region" description="Helical" evidence="1">
    <location>
        <begin position="12"/>
        <end position="33"/>
    </location>
</feature>
<evidence type="ECO:0000313" key="2">
    <source>
        <dbReference type="EMBL" id="OGK39169.1"/>
    </source>
</evidence>
<dbReference type="InterPro" id="IPR013211">
    <property type="entry name" value="LVIVD"/>
</dbReference>
<organism evidence="2 3">
    <name type="scientific">Candidatus Roizmanbacteria bacterium RIFCSPLOWO2_01_FULL_35_13</name>
    <dbReference type="NCBI Taxonomy" id="1802055"/>
    <lineage>
        <taxon>Bacteria</taxon>
        <taxon>Candidatus Roizmaniibacteriota</taxon>
    </lineage>
</organism>
<accession>A0A1F7I718</accession>
<reference evidence="2 3" key="1">
    <citation type="journal article" date="2016" name="Nat. Commun.">
        <title>Thousands of microbial genomes shed light on interconnected biogeochemical processes in an aquifer system.</title>
        <authorList>
            <person name="Anantharaman K."/>
            <person name="Brown C.T."/>
            <person name="Hug L.A."/>
            <person name="Sharon I."/>
            <person name="Castelle C.J."/>
            <person name="Probst A.J."/>
            <person name="Thomas B.C."/>
            <person name="Singh A."/>
            <person name="Wilkins M.J."/>
            <person name="Karaoz U."/>
            <person name="Brodie E.L."/>
            <person name="Williams K.H."/>
            <person name="Hubbard S.S."/>
            <person name="Banfield J.F."/>
        </authorList>
    </citation>
    <scope>NUCLEOTIDE SEQUENCE [LARGE SCALE GENOMIC DNA]</scope>
</reference>
<evidence type="ECO:0000313" key="3">
    <source>
        <dbReference type="Proteomes" id="UP000179270"/>
    </source>
</evidence>
<keyword evidence="1" id="KW-0812">Transmembrane</keyword>
<name>A0A1F7I718_9BACT</name>
<gene>
    <name evidence="2" type="ORF">A3A74_03680</name>
</gene>
<dbReference type="STRING" id="1802055.A3A74_03680"/>